<dbReference type="Proteomes" id="UP000027265">
    <property type="component" value="Unassembled WGS sequence"/>
</dbReference>
<dbReference type="OrthoDB" id="3258555at2759"/>
<evidence type="ECO:0000313" key="1">
    <source>
        <dbReference type="EMBL" id="KDQ62785.1"/>
    </source>
</evidence>
<organism evidence="1 2">
    <name type="scientific">Jaapia argillacea MUCL 33604</name>
    <dbReference type="NCBI Taxonomy" id="933084"/>
    <lineage>
        <taxon>Eukaryota</taxon>
        <taxon>Fungi</taxon>
        <taxon>Dikarya</taxon>
        <taxon>Basidiomycota</taxon>
        <taxon>Agaricomycotina</taxon>
        <taxon>Agaricomycetes</taxon>
        <taxon>Agaricomycetidae</taxon>
        <taxon>Jaapiales</taxon>
        <taxon>Jaapiaceae</taxon>
        <taxon>Jaapia</taxon>
    </lineage>
</organism>
<sequence>MQNEAFSDVPIPSQQFAPCSPVTRIPPELLGHIFNHLIPPSYTLHPQWQLIPHAIWPSVVQDITALTLVCKAWSYLATEVLYNQIIIQHVYQLPPLLRSLESPNSNRGDLIRSLTLWFSSTTPWYEVYTEDTERIFRLCHRLTSLVIVLNGSWPRLSIPALYDSPECAIWDRFPSLTHLELDDHVSSPTACKVLNRCSNLVSLVFGVDNIYPLCDGSPAPPVTLSELLRLRFKFHYTGRGDLSIIARFGLYRNWWRSFFLVYVQAWNVSSRPMAPISVFSI</sequence>
<name>A0A067Q9E6_9AGAM</name>
<dbReference type="EMBL" id="KL197711">
    <property type="protein sequence ID" value="KDQ62785.1"/>
    <property type="molecule type" value="Genomic_DNA"/>
</dbReference>
<dbReference type="Gene3D" id="3.80.10.10">
    <property type="entry name" value="Ribonuclease Inhibitor"/>
    <property type="match status" value="1"/>
</dbReference>
<evidence type="ECO:0000313" key="2">
    <source>
        <dbReference type="Proteomes" id="UP000027265"/>
    </source>
</evidence>
<dbReference type="InterPro" id="IPR032675">
    <property type="entry name" value="LRR_dom_sf"/>
</dbReference>
<accession>A0A067Q9E6</accession>
<keyword evidence="2" id="KW-1185">Reference proteome</keyword>
<protein>
    <submittedName>
        <fullName evidence="1">Uncharacterized protein</fullName>
    </submittedName>
</protein>
<gene>
    <name evidence="1" type="ORF">JAAARDRAFT_470903</name>
</gene>
<proteinExistence type="predicted"/>
<reference evidence="2" key="1">
    <citation type="journal article" date="2014" name="Proc. Natl. Acad. Sci. U.S.A.">
        <title>Extensive sampling of basidiomycete genomes demonstrates inadequacy of the white-rot/brown-rot paradigm for wood decay fungi.</title>
        <authorList>
            <person name="Riley R."/>
            <person name="Salamov A.A."/>
            <person name="Brown D.W."/>
            <person name="Nagy L.G."/>
            <person name="Floudas D."/>
            <person name="Held B.W."/>
            <person name="Levasseur A."/>
            <person name="Lombard V."/>
            <person name="Morin E."/>
            <person name="Otillar R."/>
            <person name="Lindquist E.A."/>
            <person name="Sun H."/>
            <person name="LaButti K.M."/>
            <person name="Schmutz J."/>
            <person name="Jabbour D."/>
            <person name="Luo H."/>
            <person name="Baker S.E."/>
            <person name="Pisabarro A.G."/>
            <person name="Walton J.D."/>
            <person name="Blanchette R.A."/>
            <person name="Henrissat B."/>
            <person name="Martin F."/>
            <person name="Cullen D."/>
            <person name="Hibbett D.S."/>
            <person name="Grigoriev I.V."/>
        </authorList>
    </citation>
    <scope>NUCLEOTIDE SEQUENCE [LARGE SCALE GENOMIC DNA]</scope>
    <source>
        <strain evidence="2">MUCL 33604</strain>
    </source>
</reference>
<dbReference type="HOGENOM" id="CLU_990660_0_0_1"/>
<dbReference type="InParanoid" id="A0A067Q9E6"/>
<dbReference type="AlphaFoldDB" id="A0A067Q9E6"/>